<dbReference type="OrthoDB" id="2747330at2759"/>
<keyword evidence="11" id="KW-1185">Reference proteome</keyword>
<evidence type="ECO:0000259" key="9">
    <source>
        <dbReference type="PROSITE" id="PS51767"/>
    </source>
</evidence>
<dbReference type="InterPro" id="IPR001969">
    <property type="entry name" value="Aspartic_peptidase_AS"/>
</dbReference>
<evidence type="ECO:0000256" key="8">
    <source>
        <dbReference type="SAM" id="SignalP"/>
    </source>
</evidence>
<name>A0A084ANR8_STACB</name>
<feature type="active site" evidence="5">
    <location>
        <position position="106"/>
    </location>
</feature>
<dbReference type="PROSITE" id="PS00141">
    <property type="entry name" value="ASP_PROTEASE"/>
    <property type="match status" value="2"/>
</dbReference>
<dbReference type="InterPro" id="IPR001461">
    <property type="entry name" value="Aspartic_peptidase_A1"/>
</dbReference>
<organism evidence="10 11">
    <name type="scientific">Stachybotrys chartarum (strain CBS 109288 / IBT 7711)</name>
    <name type="common">Toxic black mold</name>
    <name type="synonym">Stilbospora chartarum</name>
    <dbReference type="NCBI Taxonomy" id="1280523"/>
    <lineage>
        <taxon>Eukaryota</taxon>
        <taxon>Fungi</taxon>
        <taxon>Dikarya</taxon>
        <taxon>Ascomycota</taxon>
        <taxon>Pezizomycotina</taxon>
        <taxon>Sordariomycetes</taxon>
        <taxon>Hypocreomycetidae</taxon>
        <taxon>Hypocreales</taxon>
        <taxon>Stachybotryaceae</taxon>
        <taxon>Stachybotrys</taxon>
    </lineage>
</organism>
<feature type="region of interest" description="Disordered" evidence="7">
    <location>
        <begin position="17"/>
        <end position="37"/>
    </location>
</feature>
<keyword evidence="4 6" id="KW-0378">Hydrolase</keyword>
<dbReference type="PANTHER" id="PTHR47966:SF1">
    <property type="entry name" value="ASPARTYL PROTEINASE"/>
    <property type="match status" value="1"/>
</dbReference>
<dbReference type="AlphaFoldDB" id="A0A084ANR8"/>
<dbReference type="PRINTS" id="PR00792">
    <property type="entry name" value="PEPSIN"/>
</dbReference>
<accession>A0A084ANR8</accession>
<comment type="similarity">
    <text evidence="1 6">Belongs to the peptidase A1 family.</text>
</comment>
<feature type="domain" description="Peptidase A1" evidence="9">
    <location>
        <begin position="88"/>
        <end position="408"/>
    </location>
</feature>
<evidence type="ECO:0000313" key="10">
    <source>
        <dbReference type="EMBL" id="KEY66947.1"/>
    </source>
</evidence>
<dbReference type="InterPro" id="IPR021109">
    <property type="entry name" value="Peptidase_aspartic_dom_sf"/>
</dbReference>
<evidence type="ECO:0000256" key="2">
    <source>
        <dbReference type="ARBA" id="ARBA00022670"/>
    </source>
</evidence>
<dbReference type="GO" id="GO:0004190">
    <property type="term" value="F:aspartic-type endopeptidase activity"/>
    <property type="evidence" value="ECO:0007669"/>
    <property type="project" value="UniProtKB-KW"/>
</dbReference>
<keyword evidence="3 6" id="KW-0064">Aspartyl protease</keyword>
<dbReference type="InterPro" id="IPR034163">
    <property type="entry name" value="Aspergillopepsin-like_cat_dom"/>
</dbReference>
<dbReference type="Gene3D" id="2.40.70.10">
    <property type="entry name" value="Acid Proteases"/>
    <property type="match status" value="2"/>
</dbReference>
<feature type="active site" evidence="5">
    <location>
        <position position="294"/>
    </location>
</feature>
<evidence type="ECO:0000256" key="3">
    <source>
        <dbReference type="ARBA" id="ARBA00022750"/>
    </source>
</evidence>
<sequence length="412" mass="45629">MHLVALLPLLGGLATGVAARDPSSPPTRDTFSLDLTESRGPKPDFVREWLAAHGKWSQHVPDIGPAFMLAEDDEVSVDISPVRNDNIYVIDVDVGTPPQKLKLAIDTGSSDLWVQSTDTEYVYNRRGPWSPQYKPNISETSQLIQDAQWSVDYVDGSSAKGIVYHDTVRMGDLYFENVTIQSAESVAYSFEREVGLTGLLGLAKTLPNNVQPPTPRFLDLLEPMLDEAVFACDLKKNATGRIDFGHIDEDRYTGNIAWIDTVPDSPFWDIDLDLTSWDGTNNTWYAHKFNATVDTGTTLLFLPDIIANMYWFSVPGMRIHPTVPEAFTFPCDLSDQLPDLRFKIPGPPDHVLTIPGTYLDFGPLESQDGYCWGGMQSADGFNTAILGSAMLKALYVAFDLDKGRVGFANKKL</sequence>
<dbReference type="Pfam" id="PF00026">
    <property type="entry name" value="Asp"/>
    <property type="match status" value="1"/>
</dbReference>
<evidence type="ECO:0000256" key="6">
    <source>
        <dbReference type="RuleBase" id="RU000454"/>
    </source>
</evidence>
<dbReference type="GO" id="GO:0006508">
    <property type="term" value="P:proteolysis"/>
    <property type="evidence" value="ECO:0007669"/>
    <property type="project" value="UniProtKB-KW"/>
</dbReference>
<dbReference type="PROSITE" id="PS51767">
    <property type="entry name" value="PEPTIDASE_A1"/>
    <property type="match status" value="1"/>
</dbReference>
<feature type="signal peptide" evidence="8">
    <location>
        <begin position="1"/>
        <end position="19"/>
    </location>
</feature>
<dbReference type="HOGENOM" id="CLU_013253_0_3_1"/>
<evidence type="ECO:0000256" key="5">
    <source>
        <dbReference type="PIRSR" id="PIRSR601461-1"/>
    </source>
</evidence>
<dbReference type="EMBL" id="KL648638">
    <property type="protein sequence ID" value="KEY66947.1"/>
    <property type="molecule type" value="Genomic_DNA"/>
</dbReference>
<keyword evidence="8" id="KW-0732">Signal</keyword>
<keyword evidence="2 6" id="KW-0645">Protease</keyword>
<dbReference type="InterPro" id="IPR033121">
    <property type="entry name" value="PEPTIDASE_A1"/>
</dbReference>
<evidence type="ECO:0000256" key="7">
    <source>
        <dbReference type="SAM" id="MobiDB-lite"/>
    </source>
</evidence>
<dbReference type="Proteomes" id="UP000028045">
    <property type="component" value="Unassembled WGS sequence"/>
</dbReference>
<dbReference type="CDD" id="cd06097">
    <property type="entry name" value="Aspergillopepsin_like"/>
    <property type="match status" value="1"/>
</dbReference>
<dbReference type="PANTHER" id="PTHR47966">
    <property type="entry name" value="BETA-SITE APP-CLEAVING ENZYME, ISOFORM A-RELATED"/>
    <property type="match status" value="1"/>
</dbReference>
<evidence type="ECO:0000313" key="11">
    <source>
        <dbReference type="Proteomes" id="UP000028045"/>
    </source>
</evidence>
<evidence type="ECO:0000256" key="1">
    <source>
        <dbReference type="ARBA" id="ARBA00007447"/>
    </source>
</evidence>
<proteinExistence type="inferred from homology"/>
<feature type="chain" id="PRO_5001771160" description="Peptidase A1 domain-containing protein" evidence="8">
    <location>
        <begin position="20"/>
        <end position="412"/>
    </location>
</feature>
<evidence type="ECO:0000256" key="4">
    <source>
        <dbReference type="ARBA" id="ARBA00022801"/>
    </source>
</evidence>
<feature type="compositionally biased region" description="Polar residues" evidence="7">
    <location>
        <begin position="26"/>
        <end position="35"/>
    </location>
</feature>
<protein>
    <recommendedName>
        <fullName evidence="9">Peptidase A1 domain-containing protein</fullName>
    </recommendedName>
</protein>
<reference evidence="10 11" key="1">
    <citation type="journal article" date="2014" name="BMC Genomics">
        <title>Comparative genome sequencing reveals chemotype-specific gene clusters in the toxigenic black mold Stachybotrys.</title>
        <authorList>
            <person name="Semeiks J."/>
            <person name="Borek D."/>
            <person name="Otwinowski Z."/>
            <person name="Grishin N.V."/>
        </authorList>
    </citation>
    <scope>NUCLEOTIDE SEQUENCE [LARGE SCALE GENOMIC DNA]</scope>
    <source>
        <strain evidence="11">CBS 109288 / IBT 7711</strain>
    </source>
</reference>
<gene>
    <name evidence="10" type="ORF">S7711_06896</name>
</gene>
<dbReference type="SUPFAM" id="SSF50630">
    <property type="entry name" value="Acid proteases"/>
    <property type="match status" value="1"/>
</dbReference>